<comment type="caution">
    <text evidence="3">The sequence shown here is derived from an EMBL/GenBank/DDBJ whole genome shotgun (WGS) entry which is preliminary data.</text>
</comment>
<gene>
    <name evidence="3" type="ORF">ACFPB0_03265</name>
</gene>
<dbReference type="EMBL" id="JBHSGQ010000001">
    <property type="protein sequence ID" value="MFC4724302.1"/>
    <property type="molecule type" value="Genomic_DNA"/>
</dbReference>
<sequence>MPRWLIFFACIVIAALAGWSFWRALPAPDAPVADPIVVSETGSRTNANLIAVEPVMRVEDYTSAQAFRARLADYLDAAREAGVLTPQTIAVFPEHIATWLVAADAPRAVYRARSVDGAMIALIAANPLPYAGSLLASAEPDRAAAAVFRMRSADMAQAYQAAFSALAEEYAITIVAGSVVLAGARIEAGAIVADTDGPLENVGAVFAPDGRVHGALVRKAYPIPSEAGFTAAATLEDYPLFETPAGRLGVLICADSWHPDVYAAIDDAELLAVPAFLQPGDVWDAPWGGYVTPWPDDVPRGEAGRLTEGEAWQTHALAGRLQDTSARAGITAFLGGSLWGIGSDGAAIAVDREGIHTANRTSGGQVLVLWVGE</sequence>
<dbReference type="InterPro" id="IPR050345">
    <property type="entry name" value="Aliph_Amidase/BUP"/>
</dbReference>
<keyword evidence="4" id="KW-1185">Reference proteome</keyword>
<dbReference type="Pfam" id="PF00795">
    <property type="entry name" value="CN_hydrolase"/>
    <property type="match status" value="1"/>
</dbReference>
<evidence type="ECO:0000313" key="4">
    <source>
        <dbReference type="Proteomes" id="UP001596024"/>
    </source>
</evidence>
<organism evidence="3 4">
    <name type="scientific">Glycocaulis abyssi</name>
    <dbReference type="NCBI Taxonomy" id="1433403"/>
    <lineage>
        <taxon>Bacteria</taxon>
        <taxon>Pseudomonadati</taxon>
        <taxon>Pseudomonadota</taxon>
        <taxon>Alphaproteobacteria</taxon>
        <taxon>Maricaulales</taxon>
        <taxon>Maricaulaceae</taxon>
        <taxon>Glycocaulis</taxon>
    </lineage>
</organism>
<feature type="domain" description="CN hydrolase" evidence="2">
    <location>
        <begin position="147"/>
        <end position="273"/>
    </location>
</feature>
<dbReference type="InterPro" id="IPR036526">
    <property type="entry name" value="C-N_Hydrolase_sf"/>
</dbReference>
<dbReference type="InterPro" id="IPR003010">
    <property type="entry name" value="C-N_Hydrolase"/>
</dbReference>
<dbReference type="PANTHER" id="PTHR43674">
    <property type="entry name" value="NITRILASE C965.09-RELATED"/>
    <property type="match status" value="1"/>
</dbReference>
<dbReference type="PANTHER" id="PTHR43674:SF13">
    <property type="entry name" value="CN HYDROLASE DOMAIN-CONTAINING PROTEIN"/>
    <property type="match status" value="1"/>
</dbReference>
<keyword evidence="1 3" id="KW-0378">Hydrolase</keyword>
<proteinExistence type="predicted"/>
<evidence type="ECO:0000256" key="1">
    <source>
        <dbReference type="ARBA" id="ARBA00022801"/>
    </source>
</evidence>
<dbReference type="GO" id="GO:0016787">
    <property type="term" value="F:hydrolase activity"/>
    <property type="evidence" value="ECO:0007669"/>
    <property type="project" value="UniProtKB-KW"/>
</dbReference>
<name>A0ABV9N7R6_9PROT</name>
<dbReference type="SUPFAM" id="SSF56317">
    <property type="entry name" value="Carbon-nitrogen hydrolase"/>
    <property type="match status" value="1"/>
</dbReference>
<dbReference type="Proteomes" id="UP001596024">
    <property type="component" value="Unassembled WGS sequence"/>
</dbReference>
<protein>
    <submittedName>
        <fullName evidence="3">Nitrilase-related carbon-nitrogen hydrolase</fullName>
    </submittedName>
</protein>
<evidence type="ECO:0000313" key="3">
    <source>
        <dbReference type="EMBL" id="MFC4724302.1"/>
    </source>
</evidence>
<dbReference type="RefSeq" id="WP_371394973.1">
    <property type="nucleotide sequence ID" value="NZ_CP163421.1"/>
</dbReference>
<reference evidence="4" key="1">
    <citation type="journal article" date="2019" name="Int. J. Syst. Evol. Microbiol.">
        <title>The Global Catalogue of Microorganisms (GCM) 10K type strain sequencing project: providing services to taxonomists for standard genome sequencing and annotation.</title>
        <authorList>
            <consortium name="The Broad Institute Genomics Platform"/>
            <consortium name="The Broad Institute Genome Sequencing Center for Infectious Disease"/>
            <person name="Wu L."/>
            <person name="Ma J."/>
        </authorList>
    </citation>
    <scope>NUCLEOTIDE SEQUENCE [LARGE SCALE GENOMIC DNA]</scope>
    <source>
        <strain evidence="4">CCUG 62981</strain>
    </source>
</reference>
<evidence type="ECO:0000259" key="2">
    <source>
        <dbReference type="Pfam" id="PF00795"/>
    </source>
</evidence>
<dbReference type="Gene3D" id="3.60.110.10">
    <property type="entry name" value="Carbon-nitrogen hydrolase"/>
    <property type="match status" value="1"/>
</dbReference>
<accession>A0ABV9N7R6</accession>